<reference evidence="11 12" key="1">
    <citation type="journal article" date="2016" name="Front. Microbiol.">
        <title>Genome and transcriptome sequences reveal the specific parasitism of the nematophagous Purpureocillium lilacinum 36-1.</title>
        <authorList>
            <person name="Xie J."/>
            <person name="Li S."/>
            <person name="Mo C."/>
            <person name="Xiao X."/>
            <person name="Peng D."/>
            <person name="Wang G."/>
            <person name="Xiao Y."/>
        </authorList>
    </citation>
    <scope>NUCLEOTIDE SEQUENCE [LARGE SCALE GENOMIC DNA]</scope>
    <source>
        <strain evidence="11 12">36-1</strain>
    </source>
</reference>
<keyword evidence="5" id="KW-0418">Kinase</keyword>
<keyword evidence="3" id="KW-0808">Transferase</keyword>
<comment type="catalytic activity">
    <reaction evidence="7">
        <text>L-threonyl-[protein] + ATP = O-phospho-L-threonyl-[protein] + ADP + H(+)</text>
        <dbReference type="Rhea" id="RHEA:46608"/>
        <dbReference type="Rhea" id="RHEA-COMP:11060"/>
        <dbReference type="Rhea" id="RHEA-COMP:11605"/>
        <dbReference type="ChEBI" id="CHEBI:15378"/>
        <dbReference type="ChEBI" id="CHEBI:30013"/>
        <dbReference type="ChEBI" id="CHEBI:30616"/>
        <dbReference type="ChEBI" id="CHEBI:61977"/>
        <dbReference type="ChEBI" id="CHEBI:456216"/>
        <dbReference type="EC" id="2.7.11.1"/>
    </reaction>
</comment>
<keyword evidence="4" id="KW-0547">Nucleotide-binding</keyword>
<evidence type="ECO:0000256" key="9">
    <source>
        <dbReference type="SAM" id="MobiDB-lite"/>
    </source>
</evidence>
<dbReference type="PANTHER" id="PTHR43671:SF98">
    <property type="entry name" value="SERINE_THREONINE-PROTEIN KINASE NEK11"/>
    <property type="match status" value="1"/>
</dbReference>
<dbReference type="PROSITE" id="PS50011">
    <property type="entry name" value="PROTEIN_KINASE_DOM"/>
    <property type="match status" value="1"/>
</dbReference>
<evidence type="ECO:0000256" key="5">
    <source>
        <dbReference type="ARBA" id="ARBA00022777"/>
    </source>
</evidence>
<keyword evidence="6" id="KW-0067">ATP-binding</keyword>
<keyword evidence="2" id="KW-0723">Serine/threonine-protein kinase</keyword>
<evidence type="ECO:0000256" key="8">
    <source>
        <dbReference type="ARBA" id="ARBA00048679"/>
    </source>
</evidence>
<feature type="compositionally biased region" description="Acidic residues" evidence="9">
    <location>
        <begin position="575"/>
        <end position="585"/>
    </location>
</feature>
<comment type="catalytic activity">
    <reaction evidence="8">
        <text>L-seryl-[protein] + ATP = O-phospho-L-seryl-[protein] + ADP + H(+)</text>
        <dbReference type="Rhea" id="RHEA:17989"/>
        <dbReference type="Rhea" id="RHEA-COMP:9863"/>
        <dbReference type="Rhea" id="RHEA-COMP:11604"/>
        <dbReference type="ChEBI" id="CHEBI:15378"/>
        <dbReference type="ChEBI" id="CHEBI:29999"/>
        <dbReference type="ChEBI" id="CHEBI:30616"/>
        <dbReference type="ChEBI" id="CHEBI:83421"/>
        <dbReference type="ChEBI" id="CHEBI:456216"/>
        <dbReference type="EC" id="2.7.11.1"/>
    </reaction>
</comment>
<dbReference type="AlphaFoldDB" id="A0A2U3E3D0"/>
<dbReference type="InterPro" id="IPR050660">
    <property type="entry name" value="NEK_Ser/Thr_kinase"/>
</dbReference>
<name>A0A2U3E3D0_PURLI</name>
<gene>
    <name evidence="11" type="ORF">PCL_01406</name>
</gene>
<evidence type="ECO:0000256" key="4">
    <source>
        <dbReference type="ARBA" id="ARBA00022741"/>
    </source>
</evidence>
<feature type="region of interest" description="Disordered" evidence="9">
    <location>
        <begin position="521"/>
        <end position="598"/>
    </location>
</feature>
<evidence type="ECO:0000256" key="7">
    <source>
        <dbReference type="ARBA" id="ARBA00047899"/>
    </source>
</evidence>
<dbReference type="EMBL" id="LCWV01000013">
    <property type="protein sequence ID" value="PWI69021.1"/>
    <property type="molecule type" value="Genomic_DNA"/>
</dbReference>
<dbReference type="SUPFAM" id="SSF56112">
    <property type="entry name" value="Protein kinase-like (PK-like)"/>
    <property type="match status" value="1"/>
</dbReference>
<feature type="region of interest" description="Disordered" evidence="9">
    <location>
        <begin position="636"/>
        <end position="674"/>
    </location>
</feature>
<dbReference type="InterPro" id="IPR011009">
    <property type="entry name" value="Kinase-like_dom_sf"/>
</dbReference>
<dbReference type="GO" id="GO:0004674">
    <property type="term" value="F:protein serine/threonine kinase activity"/>
    <property type="evidence" value="ECO:0007669"/>
    <property type="project" value="UniProtKB-KW"/>
</dbReference>
<feature type="compositionally biased region" description="Basic residues" evidence="9">
    <location>
        <begin position="560"/>
        <end position="571"/>
    </location>
</feature>
<evidence type="ECO:0000313" key="12">
    <source>
        <dbReference type="Proteomes" id="UP000245956"/>
    </source>
</evidence>
<dbReference type="InterPro" id="IPR000719">
    <property type="entry name" value="Prot_kinase_dom"/>
</dbReference>
<dbReference type="SMART" id="SM00220">
    <property type="entry name" value="S_TKc"/>
    <property type="match status" value="1"/>
</dbReference>
<proteinExistence type="predicted"/>
<protein>
    <recommendedName>
        <fullName evidence="1">non-specific serine/threonine protein kinase</fullName>
        <ecNumber evidence="1">2.7.11.1</ecNumber>
    </recommendedName>
</protein>
<dbReference type="Gene3D" id="1.10.510.10">
    <property type="entry name" value="Transferase(Phosphotransferase) domain 1"/>
    <property type="match status" value="1"/>
</dbReference>
<dbReference type="Proteomes" id="UP000245956">
    <property type="component" value="Unassembled WGS sequence"/>
</dbReference>
<evidence type="ECO:0000256" key="6">
    <source>
        <dbReference type="ARBA" id="ARBA00022840"/>
    </source>
</evidence>
<evidence type="ECO:0000259" key="10">
    <source>
        <dbReference type="PROSITE" id="PS50011"/>
    </source>
</evidence>
<accession>A0A2U3E3D0</accession>
<evidence type="ECO:0000256" key="3">
    <source>
        <dbReference type="ARBA" id="ARBA00022679"/>
    </source>
</evidence>
<dbReference type="EC" id="2.7.11.1" evidence="1"/>
<evidence type="ECO:0000256" key="2">
    <source>
        <dbReference type="ARBA" id="ARBA00022527"/>
    </source>
</evidence>
<evidence type="ECO:0000256" key="1">
    <source>
        <dbReference type="ARBA" id="ARBA00012513"/>
    </source>
</evidence>
<feature type="domain" description="Protein kinase" evidence="10">
    <location>
        <begin position="4"/>
        <end position="352"/>
    </location>
</feature>
<comment type="caution">
    <text evidence="11">The sequence shown here is derived from an EMBL/GenBank/DDBJ whole genome shotgun (WGS) entry which is preliminary data.</text>
</comment>
<dbReference type="GO" id="GO:0005524">
    <property type="term" value="F:ATP binding"/>
    <property type="evidence" value="ECO:0007669"/>
    <property type="project" value="UniProtKB-KW"/>
</dbReference>
<organism evidence="11 12">
    <name type="scientific">Purpureocillium lilacinum</name>
    <name type="common">Paecilomyces lilacinus</name>
    <dbReference type="NCBI Taxonomy" id="33203"/>
    <lineage>
        <taxon>Eukaryota</taxon>
        <taxon>Fungi</taxon>
        <taxon>Dikarya</taxon>
        <taxon>Ascomycota</taxon>
        <taxon>Pezizomycotina</taxon>
        <taxon>Sordariomycetes</taxon>
        <taxon>Hypocreomycetidae</taxon>
        <taxon>Hypocreales</taxon>
        <taxon>Ophiocordycipitaceae</taxon>
        <taxon>Purpureocillium</taxon>
    </lineage>
</organism>
<feature type="compositionally biased region" description="Acidic residues" evidence="9">
    <location>
        <begin position="539"/>
        <end position="553"/>
    </location>
</feature>
<evidence type="ECO:0000313" key="11">
    <source>
        <dbReference type="EMBL" id="PWI69021.1"/>
    </source>
</evidence>
<dbReference type="PANTHER" id="PTHR43671">
    <property type="entry name" value="SERINE/THREONINE-PROTEIN KINASE NEK"/>
    <property type="match status" value="1"/>
</dbReference>
<sequence length="714" mass="77515">MSEFKLVEEIDSGVWLASRDDTEGRFLARRVADYQDNDNKASAALLELHQDSLARVLNHENIVSLVGRAREPEAGDFFVWDYCDGGSLDTLLGWVRCESTAYQLPEAFCWHVLRALVRAVAFLHDGKRLEGRRWTGNAAWSPILHRAIEPNNVFFQQPRGHEAYGPCKLGGFSDATVTGHVLGGPDTWPCSIAATIQTGWEPLEETRTKIARDPGKWKTTERAYTLSDELWSIGSVVFTLMSGQRLTLTCQSQGCVHVAKCSEGGCLRAAAESKGCRCMLGGCEHVPKSQACTHGVSDWQRGKQRRCKEAVVNIDSWLALARYSCWLRDAVKALLEFDPQSKLLTAEALPFAEQVEEGYRAWEEATGANVIGVTSVNHRPHLTSRRPRQRHRQRLVPIPRAATNLLRRATSGFIAAAAVAVDIITISSTAATALTRSVTGSASRPVGTMAASPTPPLLLTKRLNAFLHANTTSALPTLLLTTAHGKLLAHASPHPVALLRTHATVAASLLAIHTSSSVDLPSALPGARTPDPVASSPIGDDDDTEDDDGDVVDGGDRGHHASRTRSRRGHHHHEDEDDEDEEEPEERARSRRRSATKPVKPVTITVQLSGGTVIIRRLRCGLLFVAVGPSAQEYHLSDRSHHHHHSQENGDVAGSPSEVESLVSAGGQTTSSLESVGAASVVAMRRHAGELARWLDDKLGTLQVPAEDGSIAAD</sequence>